<accession>A0A4Y2EAS7</accession>
<evidence type="ECO:0000313" key="2">
    <source>
        <dbReference type="EMBL" id="GBM25446.1"/>
    </source>
</evidence>
<name>A0A4Y2EAS7_ARAVE</name>
<evidence type="ECO:0000313" key="3">
    <source>
        <dbReference type="Proteomes" id="UP000499080"/>
    </source>
</evidence>
<dbReference type="AlphaFoldDB" id="A0A4Y2EAS7"/>
<sequence>MGLQIKPRSSTISGGGTMTEAQELRVTSPEQLPDLVPLSLESSSRRVRSQSVSIPLDHEYIREIGVSLRRFSNEFENRFAERNSQPRRSSMTCFLNWRS</sequence>
<comment type="caution">
    <text evidence="2">The sequence shown here is derived from an EMBL/GenBank/DDBJ whole genome shotgun (WGS) entry which is preliminary data.</text>
</comment>
<reference evidence="2 3" key="1">
    <citation type="journal article" date="2019" name="Sci. Rep.">
        <title>Orb-weaving spider Araneus ventricosus genome elucidates the spidroin gene catalogue.</title>
        <authorList>
            <person name="Kono N."/>
            <person name="Nakamura H."/>
            <person name="Ohtoshi R."/>
            <person name="Moran D.A.P."/>
            <person name="Shinohara A."/>
            <person name="Yoshida Y."/>
            <person name="Fujiwara M."/>
            <person name="Mori M."/>
            <person name="Tomita M."/>
            <person name="Arakawa K."/>
        </authorList>
    </citation>
    <scope>NUCLEOTIDE SEQUENCE [LARGE SCALE GENOMIC DNA]</scope>
</reference>
<dbReference type="Proteomes" id="UP000499080">
    <property type="component" value="Unassembled WGS sequence"/>
</dbReference>
<feature type="region of interest" description="Disordered" evidence="1">
    <location>
        <begin position="1"/>
        <end position="28"/>
    </location>
</feature>
<evidence type="ECO:0000256" key="1">
    <source>
        <dbReference type="SAM" id="MobiDB-lite"/>
    </source>
</evidence>
<proteinExistence type="predicted"/>
<keyword evidence="3" id="KW-1185">Reference proteome</keyword>
<protein>
    <submittedName>
        <fullName evidence="2">Uncharacterized protein</fullName>
    </submittedName>
</protein>
<gene>
    <name evidence="2" type="ORF">AVEN_261566_1</name>
</gene>
<organism evidence="2 3">
    <name type="scientific">Araneus ventricosus</name>
    <name type="common">Orbweaver spider</name>
    <name type="synonym">Epeira ventricosa</name>
    <dbReference type="NCBI Taxonomy" id="182803"/>
    <lineage>
        <taxon>Eukaryota</taxon>
        <taxon>Metazoa</taxon>
        <taxon>Ecdysozoa</taxon>
        <taxon>Arthropoda</taxon>
        <taxon>Chelicerata</taxon>
        <taxon>Arachnida</taxon>
        <taxon>Araneae</taxon>
        <taxon>Araneomorphae</taxon>
        <taxon>Entelegynae</taxon>
        <taxon>Araneoidea</taxon>
        <taxon>Araneidae</taxon>
        <taxon>Araneus</taxon>
    </lineage>
</organism>
<dbReference type="EMBL" id="BGPR01000538">
    <property type="protein sequence ID" value="GBM25446.1"/>
    <property type="molecule type" value="Genomic_DNA"/>
</dbReference>